<proteinExistence type="predicted"/>
<accession>A0ABV6PVR7</accession>
<dbReference type="InterPro" id="IPR025139">
    <property type="entry name" value="DUF4062"/>
</dbReference>
<organism evidence="2 3">
    <name type="scientific">Ottowia pentelensis</name>
    <dbReference type="NCBI Taxonomy" id="511108"/>
    <lineage>
        <taxon>Bacteria</taxon>
        <taxon>Pseudomonadati</taxon>
        <taxon>Pseudomonadota</taxon>
        <taxon>Betaproteobacteria</taxon>
        <taxon>Burkholderiales</taxon>
        <taxon>Comamonadaceae</taxon>
        <taxon>Ottowia</taxon>
    </lineage>
</organism>
<evidence type="ECO:0000259" key="1">
    <source>
        <dbReference type="Pfam" id="PF13271"/>
    </source>
</evidence>
<reference evidence="2 3" key="1">
    <citation type="submission" date="2024-09" db="EMBL/GenBank/DDBJ databases">
        <authorList>
            <person name="Sun Q."/>
            <person name="Mori K."/>
        </authorList>
    </citation>
    <scope>NUCLEOTIDE SEQUENCE [LARGE SCALE GENOMIC DNA]</scope>
    <source>
        <strain evidence="2 3">NCAIM B.02336</strain>
    </source>
</reference>
<dbReference type="EMBL" id="JBHLTN010000032">
    <property type="protein sequence ID" value="MFC0593911.1"/>
    <property type="molecule type" value="Genomic_DNA"/>
</dbReference>
<dbReference type="Pfam" id="PF13271">
    <property type="entry name" value="DUF4062"/>
    <property type="match status" value="1"/>
</dbReference>
<evidence type="ECO:0000313" key="2">
    <source>
        <dbReference type="EMBL" id="MFC0593911.1"/>
    </source>
</evidence>
<protein>
    <submittedName>
        <fullName evidence="2">DUF4062 domain-containing protein</fullName>
    </submittedName>
</protein>
<gene>
    <name evidence="2" type="ORF">ACFFGG_15260</name>
</gene>
<dbReference type="RefSeq" id="WP_377484323.1">
    <property type="nucleotide sequence ID" value="NZ_JBHLTN010000032.1"/>
</dbReference>
<name>A0ABV6PVR7_9BURK</name>
<evidence type="ECO:0000313" key="3">
    <source>
        <dbReference type="Proteomes" id="UP001589834"/>
    </source>
</evidence>
<keyword evidence="3" id="KW-1185">Reference proteome</keyword>
<sequence length="261" mass="28944">MPATVFLSSTFVDLERHRALVRDAITRLEHNSKAMEFFGALPETPKEECLRLVRSANAYVGVFGMRYGHIDETSGKSLTQLEYEEAQAIHLPSLIYVMDEENHPVLPKHVDTGVSADKLRTFKQRLKARHVVNFFSSPEDLASRVTQDLVRLLGAIAATPTAQVLSQLAANSIRRYPLTPPRFEFLRSKVTHLFPPEVPAVILREALELLLGGDRMAASFVLSRGTPMSLNEAIDGLMGVDKFLAEILNSYKGTPAESGDV</sequence>
<feature type="domain" description="DUF4062" evidence="1">
    <location>
        <begin position="5"/>
        <end position="86"/>
    </location>
</feature>
<comment type="caution">
    <text evidence="2">The sequence shown here is derived from an EMBL/GenBank/DDBJ whole genome shotgun (WGS) entry which is preliminary data.</text>
</comment>
<dbReference type="Proteomes" id="UP001589834">
    <property type="component" value="Unassembled WGS sequence"/>
</dbReference>